<evidence type="ECO:0000256" key="8">
    <source>
        <dbReference type="ARBA" id="ARBA00023125"/>
    </source>
</evidence>
<dbReference type="InterPro" id="IPR001650">
    <property type="entry name" value="Helicase_C-like"/>
</dbReference>
<feature type="compositionally biased region" description="Low complexity" evidence="10">
    <location>
        <begin position="1616"/>
        <end position="1625"/>
    </location>
</feature>
<keyword evidence="5" id="KW-0347">Helicase</keyword>
<organism evidence="14 15">
    <name type="scientific">Caenorhabditis auriculariae</name>
    <dbReference type="NCBI Taxonomy" id="2777116"/>
    <lineage>
        <taxon>Eukaryota</taxon>
        <taxon>Metazoa</taxon>
        <taxon>Ecdysozoa</taxon>
        <taxon>Nematoda</taxon>
        <taxon>Chromadorea</taxon>
        <taxon>Rhabditida</taxon>
        <taxon>Rhabditina</taxon>
        <taxon>Rhabditomorpha</taxon>
        <taxon>Rhabditoidea</taxon>
        <taxon>Rhabditidae</taxon>
        <taxon>Peloderinae</taxon>
        <taxon>Caenorhabditis</taxon>
    </lineage>
</organism>
<dbReference type="InterPro" id="IPR027417">
    <property type="entry name" value="P-loop_NTPase"/>
</dbReference>
<dbReference type="SMART" id="SM00573">
    <property type="entry name" value="HSA"/>
    <property type="match status" value="1"/>
</dbReference>
<feature type="region of interest" description="Disordered" evidence="10">
    <location>
        <begin position="1"/>
        <end position="42"/>
    </location>
</feature>
<dbReference type="Gene3D" id="1.20.120.850">
    <property type="entry name" value="SWI2/SNF2 ATPases, N-terminal domain"/>
    <property type="match status" value="1"/>
</dbReference>
<feature type="compositionally biased region" description="Acidic residues" evidence="10">
    <location>
        <begin position="338"/>
        <end position="355"/>
    </location>
</feature>
<evidence type="ECO:0000256" key="1">
    <source>
        <dbReference type="ARBA" id="ARBA00004123"/>
    </source>
</evidence>
<evidence type="ECO:0000256" key="4">
    <source>
        <dbReference type="ARBA" id="ARBA00022801"/>
    </source>
</evidence>
<dbReference type="SUPFAM" id="SSF52540">
    <property type="entry name" value="P-loop containing nucleoside triphosphate hydrolases"/>
    <property type="match status" value="2"/>
</dbReference>
<comment type="similarity">
    <text evidence="2">Belongs to the SNF2/RAD54 helicase family. SWR1 subfamily.</text>
</comment>
<dbReference type="GO" id="GO:0016887">
    <property type="term" value="F:ATP hydrolysis activity"/>
    <property type="evidence" value="ECO:0007669"/>
    <property type="project" value="TreeGrafter"/>
</dbReference>
<keyword evidence="4" id="KW-0378">Hydrolase</keyword>
<dbReference type="PANTHER" id="PTHR45685">
    <property type="entry name" value="HELICASE SRCAP-RELATED"/>
    <property type="match status" value="1"/>
</dbReference>
<feature type="domain" description="Helicase C-terminal" evidence="12">
    <location>
        <begin position="1183"/>
        <end position="1329"/>
    </location>
</feature>
<feature type="compositionally biased region" description="Basic and acidic residues" evidence="10">
    <location>
        <begin position="1787"/>
        <end position="1804"/>
    </location>
</feature>
<feature type="compositionally biased region" description="Polar residues" evidence="10">
    <location>
        <begin position="20"/>
        <end position="38"/>
    </location>
</feature>
<evidence type="ECO:0000256" key="9">
    <source>
        <dbReference type="ARBA" id="ARBA00023242"/>
    </source>
</evidence>
<dbReference type="Proteomes" id="UP000835052">
    <property type="component" value="Unassembled WGS sequence"/>
</dbReference>
<evidence type="ECO:0000256" key="3">
    <source>
        <dbReference type="ARBA" id="ARBA00022741"/>
    </source>
</evidence>
<dbReference type="InterPro" id="IPR038718">
    <property type="entry name" value="SNF2-like_sf"/>
</dbReference>
<feature type="compositionally biased region" description="Low complexity" evidence="10">
    <location>
        <begin position="1568"/>
        <end position="1577"/>
    </location>
</feature>
<dbReference type="PROSITE" id="PS51192">
    <property type="entry name" value="HELICASE_ATP_BIND_1"/>
    <property type="match status" value="1"/>
</dbReference>
<comment type="subcellular location">
    <subcellularLocation>
        <location evidence="1">Nucleus</location>
    </subcellularLocation>
</comment>
<evidence type="ECO:0000256" key="5">
    <source>
        <dbReference type="ARBA" id="ARBA00022806"/>
    </source>
</evidence>
<dbReference type="GO" id="GO:0005524">
    <property type="term" value="F:ATP binding"/>
    <property type="evidence" value="ECO:0007669"/>
    <property type="project" value="UniProtKB-KW"/>
</dbReference>
<feature type="region of interest" description="Disordered" evidence="10">
    <location>
        <begin position="1777"/>
        <end position="1804"/>
    </location>
</feature>
<proteinExistence type="inferred from homology"/>
<evidence type="ECO:0000313" key="15">
    <source>
        <dbReference type="Proteomes" id="UP000835052"/>
    </source>
</evidence>
<evidence type="ECO:0000259" key="12">
    <source>
        <dbReference type="PROSITE" id="PS51194"/>
    </source>
</evidence>
<feature type="compositionally biased region" description="Basic and acidic residues" evidence="10">
    <location>
        <begin position="407"/>
        <end position="419"/>
    </location>
</feature>
<dbReference type="Pfam" id="PF00271">
    <property type="entry name" value="Helicase_C"/>
    <property type="match status" value="1"/>
</dbReference>
<evidence type="ECO:0000259" key="11">
    <source>
        <dbReference type="PROSITE" id="PS51192"/>
    </source>
</evidence>
<feature type="region of interest" description="Disordered" evidence="10">
    <location>
        <begin position="1644"/>
        <end position="1667"/>
    </location>
</feature>
<evidence type="ECO:0000256" key="7">
    <source>
        <dbReference type="ARBA" id="ARBA00022853"/>
    </source>
</evidence>
<keyword evidence="9" id="KW-0539">Nucleus</keyword>
<dbReference type="CDD" id="cd18003">
    <property type="entry name" value="DEXQc_SRCAP"/>
    <property type="match status" value="1"/>
</dbReference>
<evidence type="ECO:0000313" key="14">
    <source>
        <dbReference type="EMBL" id="CAD6187908.1"/>
    </source>
</evidence>
<dbReference type="InterPro" id="IPR014012">
    <property type="entry name" value="HSA_dom"/>
</dbReference>
<dbReference type="SMART" id="SM00487">
    <property type="entry name" value="DEXDc"/>
    <property type="match status" value="1"/>
</dbReference>
<evidence type="ECO:0000256" key="2">
    <source>
        <dbReference type="ARBA" id="ARBA00009220"/>
    </source>
</evidence>
<feature type="region of interest" description="Disordered" evidence="10">
    <location>
        <begin position="402"/>
        <end position="474"/>
    </location>
</feature>
<dbReference type="FunFam" id="3.40.50.300:FF:001674">
    <property type="entry name" value="E1A-binding protein p400 isoform X7"/>
    <property type="match status" value="1"/>
</dbReference>
<keyword evidence="6" id="KW-0067">ATP-binding</keyword>
<feature type="region of interest" description="Disordered" evidence="10">
    <location>
        <begin position="915"/>
        <end position="940"/>
    </location>
</feature>
<feature type="region of interest" description="Disordered" evidence="10">
    <location>
        <begin position="324"/>
        <end position="356"/>
    </location>
</feature>
<keyword evidence="15" id="KW-1185">Reference proteome</keyword>
<feature type="domain" description="Helicase ATP-binding" evidence="11">
    <location>
        <begin position="544"/>
        <end position="709"/>
    </location>
</feature>
<dbReference type="FunFam" id="3.40.50.10810:FF:000005">
    <property type="entry name" value="Photoperiod-independent early flowering 1"/>
    <property type="match status" value="1"/>
</dbReference>
<dbReference type="FunFam" id="1.20.120.850:FF:000024">
    <property type="entry name" value="Helicase ssl-1"/>
    <property type="match status" value="1"/>
</dbReference>
<keyword evidence="8" id="KW-0238">DNA-binding</keyword>
<dbReference type="Gene3D" id="3.40.50.10810">
    <property type="entry name" value="Tandem AAA-ATPase domain"/>
    <property type="match status" value="1"/>
</dbReference>
<dbReference type="Pfam" id="PF07529">
    <property type="entry name" value="HSA"/>
    <property type="match status" value="1"/>
</dbReference>
<dbReference type="EMBL" id="CAJGYM010000007">
    <property type="protein sequence ID" value="CAD6187908.1"/>
    <property type="molecule type" value="Genomic_DNA"/>
</dbReference>
<feature type="compositionally biased region" description="Basic and acidic residues" evidence="10">
    <location>
        <begin position="429"/>
        <end position="445"/>
    </location>
</feature>
<dbReference type="Pfam" id="PF00176">
    <property type="entry name" value="SNF2-rel_dom"/>
    <property type="match status" value="1"/>
</dbReference>
<comment type="caution">
    <text evidence="14">The sequence shown here is derived from an EMBL/GenBank/DDBJ whole genome shotgun (WGS) entry which is preliminary data.</text>
</comment>
<feature type="region of interest" description="Disordered" evidence="10">
    <location>
        <begin position="1554"/>
        <end position="1627"/>
    </location>
</feature>
<evidence type="ECO:0000259" key="13">
    <source>
        <dbReference type="PROSITE" id="PS51204"/>
    </source>
</evidence>
<dbReference type="Gene3D" id="3.40.50.300">
    <property type="entry name" value="P-loop containing nucleotide triphosphate hydrolases"/>
    <property type="match status" value="1"/>
</dbReference>
<dbReference type="GO" id="GO:0000812">
    <property type="term" value="C:Swr1 complex"/>
    <property type="evidence" value="ECO:0007669"/>
    <property type="project" value="TreeGrafter"/>
</dbReference>
<dbReference type="GO" id="GO:0003677">
    <property type="term" value="F:DNA binding"/>
    <property type="evidence" value="ECO:0007669"/>
    <property type="project" value="UniProtKB-KW"/>
</dbReference>
<dbReference type="CDD" id="cd18793">
    <property type="entry name" value="SF2_C_SNF"/>
    <property type="match status" value="1"/>
</dbReference>
<protein>
    <submittedName>
        <fullName evidence="14">Uncharacterized protein</fullName>
    </submittedName>
</protein>
<dbReference type="GO" id="GO:0004386">
    <property type="term" value="F:helicase activity"/>
    <property type="evidence" value="ECO:0007669"/>
    <property type="project" value="UniProtKB-KW"/>
</dbReference>
<dbReference type="GO" id="GO:0006338">
    <property type="term" value="P:chromatin remodeling"/>
    <property type="evidence" value="ECO:0007669"/>
    <property type="project" value="TreeGrafter"/>
</dbReference>
<evidence type="ECO:0000256" key="10">
    <source>
        <dbReference type="SAM" id="MobiDB-lite"/>
    </source>
</evidence>
<dbReference type="InterPro" id="IPR000330">
    <property type="entry name" value="SNF2_N"/>
</dbReference>
<feature type="region of interest" description="Disordered" evidence="10">
    <location>
        <begin position="952"/>
        <end position="975"/>
    </location>
</feature>
<feature type="compositionally biased region" description="Polar residues" evidence="10">
    <location>
        <begin position="1493"/>
        <end position="1510"/>
    </location>
</feature>
<dbReference type="InterPro" id="IPR014001">
    <property type="entry name" value="Helicase_ATP-bd"/>
</dbReference>
<keyword evidence="3" id="KW-0547">Nucleotide-binding</keyword>
<gene>
    <name evidence="14" type="ORF">CAUJ_LOCUS3827</name>
</gene>
<dbReference type="InterPro" id="IPR050520">
    <property type="entry name" value="INO80/SWR1_helicase"/>
</dbReference>
<dbReference type="PANTHER" id="PTHR45685:SF1">
    <property type="entry name" value="HELICASE SRCAP"/>
    <property type="match status" value="1"/>
</dbReference>
<dbReference type="OrthoDB" id="448448at2759"/>
<evidence type="ECO:0000256" key="6">
    <source>
        <dbReference type="ARBA" id="ARBA00022840"/>
    </source>
</evidence>
<feature type="region of interest" description="Disordered" evidence="10">
    <location>
        <begin position="1490"/>
        <end position="1542"/>
    </location>
</feature>
<feature type="compositionally biased region" description="Low complexity" evidence="10">
    <location>
        <begin position="1644"/>
        <end position="1662"/>
    </location>
</feature>
<feature type="compositionally biased region" description="Low complexity" evidence="10">
    <location>
        <begin position="1"/>
        <end position="12"/>
    </location>
</feature>
<feature type="domain" description="HSA" evidence="13">
    <location>
        <begin position="194"/>
        <end position="267"/>
    </location>
</feature>
<accession>A0A8S1GZP8</accession>
<dbReference type="SMART" id="SM00490">
    <property type="entry name" value="HELICc"/>
    <property type="match status" value="1"/>
</dbReference>
<dbReference type="PROSITE" id="PS51194">
    <property type="entry name" value="HELICASE_CTER"/>
    <property type="match status" value="1"/>
</dbReference>
<reference evidence="14" key="1">
    <citation type="submission" date="2020-10" db="EMBL/GenBank/DDBJ databases">
        <authorList>
            <person name="Kikuchi T."/>
        </authorList>
    </citation>
    <scope>NUCLEOTIDE SEQUENCE</scope>
    <source>
        <strain evidence="14">NKZ352</strain>
    </source>
</reference>
<sequence>MPQSSSASSKWSPRTKRDNLSFNEPSTSSVEDPSTSAEEPSELRSNLIARLLAKIRDVRDERETLCFDVKKEDECPKELSHPTERIAPLNDHILQLETRTSGVLLEDLLKNPSYASLAIKMEAEALSSKELAPIEVKIEDVASSSASTNVTSGSQSVFDGNQETNVEKAAKREAHVMAKIAELRRTGMWTNSRLPMCVEPARNKTHWDYLLEEVRWMATDFRQERSFKRNAAKKLATAINRQQRDKQIEQEKAEQRVVKEGKRICASIAKMIRDFWQNVDKVVDFRAQEILESKKRKALDKHLAFIVGEADKLSSMVQEGLIAEKSSKTPSIASDPADKDDAEFSGDESETDDESTIAKAELSVRGEEVRNEVAALEDEANQDIDDFLASLPEGYLASLGIQPSSIKNREETPNHKEIGESSAGSSAEKNFEHLNDDKKMDKSEVCEVSSTSASIDEASEQNQDHAALDGNGDSRGVLEQVDYAKLNSEDSDERQKELANIAEEALKFQPKGYTLETTQVKTTTPFLIRGILREYQMVGLDWLVTLYEKNLNGILADEMGLGKTIQTISLLAHLACSESIWGPHLIVVPTSVILNWEMEFKKWCPALKILTYFGSLKDRQEKRKGWSKQNSFHVCITSYKTVIADIRAFKKKAWQYLILDEAQNIKNWKSQRWQALLNMRARRRLLLTGTPLQNSLMELWSLMHFLMPAIFASHDDFKDWFSNPLTGMMEGSVEFNAPLVQRLHKVLRPFILRRLKCEVEKQLPEKTEHVIKCSLSKRQRYLYDDFMSKRETRENLKSGNMMSVLNIVMQLRKCCNHPNLFEPRPVVSPLVLNKQTLHLPGFLFDIADSDPAKDQIIPHIFDLRSRLGGWQTQVSSRRPLVEEVGNIVEVLRPPTVEGFRFCRTNFDARFSNSLAATKTRRSADSPSEEESKSNTEPINGHTISEYLAAIDDSGENPATPVSAQGQPFAKPPQRPVCSSLRAKTVLNPAPLSISTDSRGFHYNMTNGGTHPTRSYADARFSPPLKRPKRTDKFEAYVPVKFNDRMNSMKRNHRVVVLRRFDSIKRPILCNELISLLRLDNSKGGMCERDEIKVSLNGSTDLLLDRFSMYSENVVSDALDCRASSLGRPVPGLVRQNKVEEAAKTVLSQMPSTFDKISLSRVVQFPELRLIEYDCGKLQILSNLLRQLFLYKHRCLIFTQMSRMLDVLQAFLSYHGYQYFRLDGTTGIEQRQAMMERFNADPKIFCFILSTRSGGVGVNLTGADTVIFYDSDWNPTMDAQAQDRCHRIGQTRNVAIYRLISEKTIEENILKKAAQKKKLGEMAIDEAGFTPSFFKQSDNIRDLFDGEEVEVEAPADAPRDQKDLEKVLAKLEDDVDVVATKNATAEARVDKAEFEESAKLPVSHLSSDEPLDEKYMDLIGQLKPIERYAISFLEEEYRPEFEEEVKEAEALIDQKKEDWVRAHEHAMSENAEDVGDDFYLGGSLLDEVRKRRSGGSNATYPSRKIQTVPTRHSTRQVILRNSLRSPNRRRVPPSSSFTPLRSPVRSAAQLAAAGLVRRSKGITPTAGRSVSQPSSAPDSSKRGRGRPRKIIKESKQFTPEVSSASSAESSKRKDVTEPPTTDTVPPKITIVKARASLATAITSVPTTSTLTSPSSRLSSTTPTQKPTVAQNPVFPVRTIRSVVPPQARIVRISNFVAPASIQRTSSEISPTRIVTQRHIVTSAPVRRIGPSGEQRTFYAYPARGQSNMRPVFPVRVISSQRVALQQPNHQQNMQAYADNIGQRPGLGDYERPRLSYRRPDAEPET</sequence>
<dbReference type="PROSITE" id="PS51204">
    <property type="entry name" value="HSA"/>
    <property type="match status" value="1"/>
</dbReference>
<keyword evidence="7" id="KW-0156">Chromatin regulator</keyword>
<name>A0A8S1GZP8_9PELO</name>
<dbReference type="GO" id="GO:0042393">
    <property type="term" value="F:histone binding"/>
    <property type="evidence" value="ECO:0007669"/>
    <property type="project" value="TreeGrafter"/>
</dbReference>
<dbReference type="InterPro" id="IPR049730">
    <property type="entry name" value="SNF2/RAD54-like_C"/>
</dbReference>